<proteinExistence type="inferred from homology"/>
<dbReference type="GO" id="GO:0044611">
    <property type="term" value="C:nuclear pore inner ring"/>
    <property type="evidence" value="ECO:0007669"/>
    <property type="project" value="TreeGrafter"/>
</dbReference>
<accession>A0A1J1IGD8</accession>
<dbReference type="InterPro" id="IPR021827">
    <property type="entry name" value="Nup186/Nup192/Nup205"/>
</dbReference>
<organism evidence="5 6">
    <name type="scientific">Clunio marinus</name>
    <dbReference type="NCBI Taxonomy" id="568069"/>
    <lineage>
        <taxon>Eukaryota</taxon>
        <taxon>Metazoa</taxon>
        <taxon>Ecdysozoa</taxon>
        <taxon>Arthropoda</taxon>
        <taxon>Hexapoda</taxon>
        <taxon>Insecta</taxon>
        <taxon>Pterygota</taxon>
        <taxon>Neoptera</taxon>
        <taxon>Endopterygota</taxon>
        <taxon>Diptera</taxon>
        <taxon>Nematocera</taxon>
        <taxon>Chironomoidea</taxon>
        <taxon>Chironomidae</taxon>
        <taxon>Clunio</taxon>
    </lineage>
</organism>
<dbReference type="Pfam" id="PF11894">
    <property type="entry name" value="Nup192"/>
    <property type="match status" value="1"/>
</dbReference>
<evidence type="ECO:0000313" key="5">
    <source>
        <dbReference type="EMBL" id="CRK98110.1"/>
    </source>
</evidence>
<dbReference type="PANTHER" id="PTHR31344">
    <property type="entry name" value="NUCLEAR PORE COMPLEX PROTEIN NUP205"/>
    <property type="match status" value="1"/>
</dbReference>
<comment type="subcellular location">
    <subcellularLocation>
        <location evidence="1">Nucleus</location>
    </subcellularLocation>
</comment>
<dbReference type="GO" id="GO:0006999">
    <property type="term" value="P:nuclear pore organization"/>
    <property type="evidence" value="ECO:0007669"/>
    <property type="project" value="TreeGrafter"/>
</dbReference>
<dbReference type="GO" id="GO:0017056">
    <property type="term" value="F:structural constituent of nuclear pore"/>
    <property type="evidence" value="ECO:0007669"/>
    <property type="project" value="TreeGrafter"/>
</dbReference>
<comment type="similarity">
    <text evidence="2">Belongs to the NUP186/NUP192/NUP205 family.</text>
</comment>
<dbReference type="PANTHER" id="PTHR31344:SF0">
    <property type="entry name" value="NUCLEAR PORE COMPLEX PROTEIN NUP205"/>
    <property type="match status" value="1"/>
</dbReference>
<protein>
    <submittedName>
        <fullName evidence="5">CLUMA_CG011478, isoform A</fullName>
    </submittedName>
</protein>
<dbReference type="Proteomes" id="UP000183832">
    <property type="component" value="Unassembled WGS sequence"/>
</dbReference>
<evidence type="ECO:0000256" key="1">
    <source>
        <dbReference type="ARBA" id="ARBA00004123"/>
    </source>
</evidence>
<keyword evidence="3" id="KW-0813">Transport</keyword>
<reference evidence="5 6" key="1">
    <citation type="submission" date="2015-04" db="EMBL/GenBank/DDBJ databases">
        <authorList>
            <person name="Syromyatnikov M.Y."/>
            <person name="Popov V.N."/>
        </authorList>
    </citation>
    <scope>NUCLEOTIDE SEQUENCE [LARGE SCALE GENOMIC DNA]</scope>
</reference>
<name>A0A1J1IGD8_9DIPT</name>
<evidence type="ECO:0000256" key="3">
    <source>
        <dbReference type="ARBA" id="ARBA00022448"/>
    </source>
</evidence>
<dbReference type="STRING" id="568069.A0A1J1IGD8"/>
<dbReference type="OrthoDB" id="2019644at2759"/>
<gene>
    <name evidence="5" type="ORF">CLUMA_CG011478</name>
</gene>
<keyword evidence="6" id="KW-1185">Reference proteome</keyword>
<evidence type="ECO:0000256" key="4">
    <source>
        <dbReference type="ARBA" id="ARBA00023242"/>
    </source>
</evidence>
<keyword evidence="4" id="KW-0539">Nucleus</keyword>
<evidence type="ECO:0000313" key="6">
    <source>
        <dbReference type="Proteomes" id="UP000183832"/>
    </source>
</evidence>
<evidence type="ECO:0000256" key="2">
    <source>
        <dbReference type="ARBA" id="ARBA00005892"/>
    </source>
</evidence>
<dbReference type="EMBL" id="CVRI01000047">
    <property type="protein sequence ID" value="CRK98110.1"/>
    <property type="molecule type" value="Genomic_DNA"/>
</dbReference>
<sequence>MNEVNDSWTPFKQLQQYVESFICKSSHESNLAKFDSLLRKNRHYFASILTNPPKNDGARKEIQQGISSGVVIPGFGQTKLSTDLVDEAITLSDMYNLNEFISLELLTTAQQQMSHYPGLPRGLIAILLYYDGKKSLVLTLKSLMQARLGVSWCTDVSYDISALVTNYTDSLVAEGLLKKIIDALDNLDITKELELLAKNRALGPPKHHRMVLDLYEEIRQNLAIALFNYSAQSGLPKDITIDLIHYLKKSKVNGARGEIDDVTVTLMMALLYAIDISAIHRREDGDEIVRRLPLVNDPDYIENIMQELIITNEDPSSNSNLWQCAGLRSLAIFALGLTCGNLRLAPQNLYPSAQQIIDKDEELVEIGIHFKVFEFLHFTFLQNNIIYKTEFFYRRLHYLFTDFIEIMHSKVTELRARADETARIIQNYQQQGLEPPNNIDVHFSNFLYAIGKFYRNDELNLHLNLEYWGPMEFVGKSHRSSSRSVCLFKFIRLAGELLPQILFIPYLKMLSGLSGNPQAARNAFNLLKQGNGSSGTATVSWDHFFTSLARYYQTLRHEQQPSTDTIYRSKLFSRNIDPQEIAALQAVLEVIRTVATHDEVARISLCEQPSYAPMPVMLGLISCSIVIPLKAELILTLAALARSSETAVQLWNLLEASQIICTIPSTQNFGNRGIESELEEIESRNETYPLTQSILELFHTLSGVIIPRALGAGPRKPGLDPYITFIIDSVFVKFYNRNYKNPEEKWEIAEKCLKIFDFFLKIYEPSSRDFPINNVIKEENPPPGFHIMLSMNTKTEFLRLILHLINEACIMFDTYAPFAGKKQLKNAVLHALNIVEMSLIKQESFFDSHFTASSSIFISGLNKLILDINPRSGKSDHVLNIAKMVTYNAALPKHSLQAIRILRLLIRHPNVNSQLLGMFTFNDKIKLEIRQGFVECLENEIFIDNEDEDCGIEIKIKEEILLLLRDSLPQAAPNVAHYLLGFDVSKDIRLSNLQHPGVLDFPSTCSKSLILLLDHYLEDVKSNRVLSNAHQILIESAYSLIYQLCFNVKTSEVFLRYLRSSGDFLIRHIMELPFKNSNESHHVLNQMTGLLKSVAIELKVTSEKNQLSQFGNLCKVLLGMAQTSMNTQNHHHQLELGHYLSFMTNDASARKKTFSSKLLICELLNSLDLDMKPLERPKWDYFDNSLMQHLFNSSETVLIDNGIKLIDVKKVHSILKEELNSVQATVAAGQRQDIIQEIESIMTHALNMNQQKISTAANAMFLEAWSQVTEIIFSVNPSFYFNSDVKQHLIIEILQCLLKYLVPAQVSHVFPDLSNIASSTVLLLLMNLRSCFGKKLSSNENASFLNKSPSNLNFTLDNIGSSPKSNTLHLKYIFRNIIEWIIVSGAGSQKLRMNLYAALLNFIYIIKGDSQSQKLVQFDDQKKDFYVSRLDRTIMKRNEKLDDDDDDVNSQIEMASEILNSFGDKLTDILCHDCTGGHDVVKMLALSCIDLLLDIDTMTHCIHFVSSRGYLSNIIDSLLKADQKLCHILDNQPVSLKALYVYESKMTMLSRFGGSYIGAELLLEHRVISILSQMKVFDLHPDFKMTTGSNMMENNSFIPSIETRYQQILFPALNLCDVILLTLGPENQSVITQITHFLLSHADTIEIVLRAGTPQMSLGLLQELSALTGLIARVANQNISEMIDPRGSSDMGAQLFRLQKLMMTLFPRFLVKELSNKSNESTSLNSQMDVDGHEHLSEIEKQWVETKKARLQIAANITFYARNCIANYSVDHRATKVLFSVRNEHFHGGDSGTIETSPELNLVVMQLKHSVEFYQSEKLTYDELVRQKNILSNITLNATSTYQNKFLSDKLYEKLQSLKLSAFITENCLYLLWTHLDYYMLRSISPTVQFNGFSSSSGQLMNTVNNIKVTSDDIGNLKLYLVNIFNETFSKQILATTQDQFSNDKGFMDALLRRIKRLIQFVPVQ</sequence>